<dbReference type="Proteomes" id="UP000726737">
    <property type="component" value="Unassembled WGS sequence"/>
</dbReference>
<dbReference type="EMBL" id="JAAAJA010001098">
    <property type="protein sequence ID" value="KAG0248116.1"/>
    <property type="molecule type" value="Genomic_DNA"/>
</dbReference>
<evidence type="ECO:0000256" key="5">
    <source>
        <dbReference type="SAM" id="Coils"/>
    </source>
</evidence>
<evidence type="ECO:0000256" key="4">
    <source>
        <dbReference type="ARBA" id="ARBA00023242"/>
    </source>
</evidence>
<comment type="subcellular location">
    <subcellularLocation>
        <location evidence="1">Nucleus</location>
    </subcellularLocation>
</comment>
<comment type="caution">
    <text evidence="7">The sequence shown here is derived from an EMBL/GenBank/DDBJ whole genome shotgun (WGS) entry which is preliminary data.</text>
</comment>
<evidence type="ECO:0000256" key="6">
    <source>
        <dbReference type="SAM" id="MobiDB-lite"/>
    </source>
</evidence>
<reference evidence="7" key="1">
    <citation type="journal article" date="2020" name="Fungal Divers.">
        <title>Resolving the Mortierellaceae phylogeny through synthesis of multi-gene phylogenetics and phylogenomics.</title>
        <authorList>
            <person name="Vandepol N."/>
            <person name="Liber J."/>
            <person name="Desiro A."/>
            <person name="Na H."/>
            <person name="Kennedy M."/>
            <person name="Barry K."/>
            <person name="Grigoriev I.V."/>
            <person name="Miller A.N."/>
            <person name="O'Donnell K."/>
            <person name="Stajich J.E."/>
            <person name="Bonito G."/>
        </authorList>
    </citation>
    <scope>NUCLEOTIDE SEQUENCE</scope>
    <source>
        <strain evidence="7">KOD948</strain>
    </source>
</reference>
<dbReference type="GO" id="GO:0006406">
    <property type="term" value="P:mRNA export from nucleus"/>
    <property type="evidence" value="ECO:0007669"/>
    <property type="project" value="TreeGrafter"/>
</dbReference>
<feature type="region of interest" description="Disordered" evidence="6">
    <location>
        <begin position="191"/>
        <end position="229"/>
    </location>
</feature>
<feature type="compositionally biased region" description="Polar residues" evidence="6">
    <location>
        <begin position="281"/>
        <end position="293"/>
    </location>
</feature>
<feature type="compositionally biased region" description="Acidic residues" evidence="6">
    <location>
        <begin position="194"/>
        <end position="212"/>
    </location>
</feature>
<gene>
    <name evidence="7" type="primary">THOC7</name>
    <name evidence="7" type="ORF">BG011_000459</name>
</gene>
<feature type="region of interest" description="Disordered" evidence="6">
    <location>
        <begin position="246"/>
        <end position="325"/>
    </location>
</feature>
<feature type="compositionally biased region" description="Low complexity" evidence="6">
    <location>
        <begin position="308"/>
        <end position="318"/>
    </location>
</feature>
<evidence type="ECO:0000256" key="2">
    <source>
        <dbReference type="ARBA" id="ARBA00006482"/>
    </source>
</evidence>
<dbReference type="InterPro" id="IPR008501">
    <property type="entry name" value="THOC7/Mft1"/>
</dbReference>
<feature type="coiled-coil region" evidence="5">
    <location>
        <begin position="66"/>
        <end position="154"/>
    </location>
</feature>
<organism evidence="7 8">
    <name type="scientific">Mortierella polycephala</name>
    <dbReference type="NCBI Taxonomy" id="41804"/>
    <lineage>
        <taxon>Eukaryota</taxon>
        <taxon>Fungi</taxon>
        <taxon>Fungi incertae sedis</taxon>
        <taxon>Mucoromycota</taxon>
        <taxon>Mortierellomycotina</taxon>
        <taxon>Mortierellomycetes</taxon>
        <taxon>Mortierellales</taxon>
        <taxon>Mortierellaceae</taxon>
        <taxon>Mortierella</taxon>
    </lineage>
</organism>
<dbReference type="GO" id="GO:0006397">
    <property type="term" value="P:mRNA processing"/>
    <property type="evidence" value="ECO:0007669"/>
    <property type="project" value="InterPro"/>
</dbReference>
<dbReference type="Pfam" id="PF05615">
    <property type="entry name" value="THOC7"/>
    <property type="match status" value="1"/>
</dbReference>
<dbReference type="PANTHER" id="PTHR23405">
    <property type="entry name" value="MAINTENANCE OF KILLER 16 MAK16 PROTEIN-RELATED"/>
    <property type="match status" value="1"/>
</dbReference>
<sequence>MDQEEAVIRTRLSINERPLRRLSNRFLKWTGSLTTATDEDIDDGLQTLLLEVSHFELTLSKSKLVADMAERERQHYDQEQQEINESIVKSQGELEDLARELEEAKQERTNKIEYDQLAAEVSKFPSRESSQASIADLKAEILELEKEAVQQSMMMELRKKQFFTALLCLQSIQESIVEDQQEEERRLYLKSAQQDDDMLGDEEEEEGFEDSTDNVTVTISSPSRGLASGMERVISLDRQSPTLEKSAVLASPSPNSYAPGSGGTTTQNTGEGDVFVIDLQSRGSYDSAAQTPAGTPGRAQHPTPTPPSRSLTSTPNPSDSAMDIA</sequence>
<evidence type="ECO:0000256" key="3">
    <source>
        <dbReference type="ARBA" id="ARBA00023054"/>
    </source>
</evidence>
<keyword evidence="3 5" id="KW-0175">Coiled coil</keyword>
<evidence type="ECO:0000256" key="1">
    <source>
        <dbReference type="ARBA" id="ARBA00004123"/>
    </source>
</evidence>
<name>A0A9P6PMA2_9FUNG</name>
<proteinExistence type="inferred from homology"/>
<feature type="compositionally biased region" description="Polar residues" evidence="6">
    <location>
        <begin position="252"/>
        <end position="270"/>
    </location>
</feature>
<evidence type="ECO:0000313" key="7">
    <source>
        <dbReference type="EMBL" id="KAG0248116.1"/>
    </source>
</evidence>
<protein>
    <submittedName>
        <fullName evidence="7">THO complex subunit 7</fullName>
    </submittedName>
</protein>
<dbReference type="PANTHER" id="PTHR23405:SF5">
    <property type="entry name" value="THO COMPLEX SUBUNIT 7 HOMOLOG"/>
    <property type="match status" value="1"/>
</dbReference>
<accession>A0A9P6PMA2</accession>
<dbReference type="OrthoDB" id="205166at2759"/>
<feature type="compositionally biased region" description="Polar residues" evidence="6">
    <location>
        <begin position="214"/>
        <end position="223"/>
    </location>
</feature>
<evidence type="ECO:0000313" key="8">
    <source>
        <dbReference type="Proteomes" id="UP000726737"/>
    </source>
</evidence>
<keyword evidence="8" id="KW-1185">Reference proteome</keyword>
<dbReference type="GO" id="GO:0000445">
    <property type="term" value="C:THO complex part of transcription export complex"/>
    <property type="evidence" value="ECO:0007669"/>
    <property type="project" value="InterPro"/>
</dbReference>
<dbReference type="AlphaFoldDB" id="A0A9P6PMA2"/>
<comment type="similarity">
    <text evidence="2">Belongs to the THOC7 family.</text>
</comment>
<keyword evidence="4" id="KW-0539">Nucleus</keyword>